<evidence type="ECO:0000259" key="5">
    <source>
        <dbReference type="PROSITE" id="PS50893"/>
    </source>
</evidence>
<comment type="similarity">
    <text evidence="1">Belongs to the ABC transporter superfamily.</text>
</comment>
<protein>
    <submittedName>
        <fullName evidence="6">ABC transporter ATP-binding protein</fullName>
    </submittedName>
</protein>
<dbReference type="Proteomes" id="UP001320159">
    <property type="component" value="Unassembled WGS sequence"/>
</dbReference>
<dbReference type="InterPro" id="IPR003593">
    <property type="entry name" value="AAA+_ATPase"/>
</dbReference>
<evidence type="ECO:0000256" key="2">
    <source>
        <dbReference type="ARBA" id="ARBA00022448"/>
    </source>
</evidence>
<evidence type="ECO:0000256" key="3">
    <source>
        <dbReference type="ARBA" id="ARBA00022741"/>
    </source>
</evidence>
<reference evidence="6 7" key="1">
    <citation type="submission" date="2017-11" db="EMBL/GenBank/DDBJ databases">
        <title>Isolation and Characterization of Family Methanocellaceae Species from Potential Methane Hydrate Area Offshore Southwestern Taiwan.</title>
        <authorList>
            <person name="Zhang W.-L."/>
            <person name="Chen W.-C."/>
            <person name="Lai M.-C."/>
            <person name="Chen S.-C."/>
        </authorList>
    </citation>
    <scope>NUCLEOTIDE SEQUENCE [LARGE SCALE GENOMIC DNA]</scope>
    <source>
        <strain evidence="6 7">CWC-04</strain>
    </source>
</reference>
<dbReference type="Pfam" id="PF13732">
    <property type="entry name" value="DrrA1-3_C"/>
    <property type="match status" value="1"/>
</dbReference>
<evidence type="ECO:0000313" key="6">
    <source>
        <dbReference type="EMBL" id="MCD1296334.1"/>
    </source>
</evidence>
<accession>A0AAP2RFB3</accession>
<comment type="caution">
    <text evidence="6">The sequence shown here is derived from an EMBL/GenBank/DDBJ whole genome shotgun (WGS) entry which is preliminary data.</text>
</comment>
<organism evidence="6 7">
    <name type="scientific">Methanooceanicella nereidis</name>
    <dbReference type="NCBI Taxonomy" id="2052831"/>
    <lineage>
        <taxon>Archaea</taxon>
        <taxon>Methanobacteriati</taxon>
        <taxon>Methanobacteriota</taxon>
        <taxon>Stenosarchaea group</taxon>
        <taxon>Methanomicrobia</taxon>
        <taxon>Methanocellales</taxon>
        <taxon>Methanocellaceae</taxon>
        <taxon>Methanooceanicella</taxon>
    </lineage>
</organism>
<keyword evidence="7" id="KW-1185">Reference proteome</keyword>
<dbReference type="SUPFAM" id="SSF52540">
    <property type="entry name" value="P-loop containing nucleoside triphosphate hydrolases"/>
    <property type="match status" value="1"/>
</dbReference>
<dbReference type="PANTHER" id="PTHR43335">
    <property type="entry name" value="ABC TRANSPORTER, ATP-BINDING PROTEIN"/>
    <property type="match status" value="1"/>
</dbReference>
<keyword evidence="3" id="KW-0547">Nucleotide-binding</keyword>
<dbReference type="GO" id="GO:0016887">
    <property type="term" value="F:ATP hydrolysis activity"/>
    <property type="evidence" value="ECO:0007669"/>
    <property type="project" value="InterPro"/>
</dbReference>
<proteinExistence type="inferred from homology"/>
<name>A0AAP2RFB3_9EURY</name>
<dbReference type="PROSITE" id="PS50893">
    <property type="entry name" value="ABC_TRANSPORTER_2"/>
    <property type="match status" value="1"/>
</dbReference>
<dbReference type="Pfam" id="PF00005">
    <property type="entry name" value="ABC_tran"/>
    <property type="match status" value="1"/>
</dbReference>
<dbReference type="GO" id="GO:0005524">
    <property type="term" value="F:ATP binding"/>
    <property type="evidence" value="ECO:0007669"/>
    <property type="project" value="UniProtKB-KW"/>
</dbReference>
<keyword evidence="2" id="KW-0813">Transport</keyword>
<gene>
    <name evidence="6" type="ORF">CUJ83_15125</name>
</gene>
<dbReference type="SMART" id="SM00382">
    <property type="entry name" value="AAA"/>
    <property type="match status" value="1"/>
</dbReference>
<evidence type="ECO:0000313" key="7">
    <source>
        <dbReference type="Proteomes" id="UP001320159"/>
    </source>
</evidence>
<dbReference type="PANTHER" id="PTHR43335:SF4">
    <property type="entry name" value="ABC TRANSPORTER, ATP-BINDING PROTEIN"/>
    <property type="match status" value="1"/>
</dbReference>
<dbReference type="EMBL" id="PGCK01000018">
    <property type="protein sequence ID" value="MCD1296334.1"/>
    <property type="molecule type" value="Genomic_DNA"/>
</dbReference>
<dbReference type="RefSeq" id="WP_230743356.1">
    <property type="nucleotide sequence ID" value="NZ_PGCK01000018.1"/>
</dbReference>
<dbReference type="Gene3D" id="3.40.50.300">
    <property type="entry name" value="P-loop containing nucleotide triphosphate hydrolases"/>
    <property type="match status" value="1"/>
</dbReference>
<dbReference type="InterPro" id="IPR003439">
    <property type="entry name" value="ABC_transporter-like_ATP-bd"/>
</dbReference>
<keyword evidence="4 6" id="KW-0067">ATP-binding</keyword>
<evidence type="ECO:0000256" key="1">
    <source>
        <dbReference type="ARBA" id="ARBA00005417"/>
    </source>
</evidence>
<dbReference type="InterPro" id="IPR025302">
    <property type="entry name" value="DrrA1/2-like_C"/>
</dbReference>
<dbReference type="InterPro" id="IPR027417">
    <property type="entry name" value="P-loop_NTPase"/>
</dbReference>
<sequence length="301" mass="33071">MIRTENLTKIYDGVRAVDSLSLEVKEGEVFGFLGPNGAGKTTAIGMMVGLIEPAEGKCLINGVDVIKNPLDAKRMTGYLPDGVGFYAHLSARQNLKYFSKFYDMESGDADRRIAELLDYVGLAGVEKPAGSFSRGMRQRLGLAQALLNDPEIIFMDEPTNGLDPQGVMQFRHAINDLARKGKTIFFSSHIMEEVQQVCNTIGIITKGKLIASGTIEDVKRKMSGSDRYTILIKVAGDMPKLADTRIMDAVYNNGSAVIESSIDIRDDISTELYGKGVRIREQRLVERSLEDVFLETVYGGA</sequence>
<evidence type="ECO:0000256" key="4">
    <source>
        <dbReference type="ARBA" id="ARBA00022840"/>
    </source>
</evidence>
<feature type="domain" description="ABC transporter" evidence="5">
    <location>
        <begin position="2"/>
        <end position="231"/>
    </location>
</feature>
<dbReference type="AlphaFoldDB" id="A0AAP2RFB3"/>